<evidence type="ECO:0000256" key="1">
    <source>
        <dbReference type="SAM" id="MobiDB-lite"/>
    </source>
</evidence>
<feature type="compositionally biased region" description="Basic and acidic residues" evidence="1">
    <location>
        <begin position="60"/>
        <end position="71"/>
    </location>
</feature>
<feature type="region of interest" description="Disordered" evidence="1">
    <location>
        <begin position="60"/>
        <end position="239"/>
    </location>
</feature>
<proteinExistence type="predicted"/>
<feature type="compositionally biased region" description="Low complexity" evidence="1">
    <location>
        <begin position="485"/>
        <end position="494"/>
    </location>
</feature>
<accession>A0A7S1KTU2</accession>
<dbReference type="EMBL" id="HBGD01010205">
    <property type="protein sequence ID" value="CAD9085115.1"/>
    <property type="molecule type" value="Transcribed_RNA"/>
</dbReference>
<sequence length="698" mass="79961">MTTLPPKTSTFTSTDQLNQLLSATLSQTKSDLAQLTSLTKKKLGKKAMMFQERLMHLDGDEDGIKRHDSSRNQDGLRQNRLNSNVSKAPNGTTTRSSSKQRLNGIASGKMSQKALSGVRVSPSQALEEDVHSTTSTPSMDDLSPRDGDVRRMGSRRHLDAGKRSKRKMRAMGSHTSLGYDDSSASRGEGSTNHSPTGEGNDDADDLYVPSSMRRHAGASKRRDTHTGAHHELHSERNRLQEFVVPPVHETNHAPKVQRDYDLLNQLIETLKEKEKQRKKRGYTKAQFIEVYERTKQLLEELWEEMHVPEDEREAFGRLAFNTKTTRNCVIIFDEISRLCRIRSVQHSVITKIEQREVFIKRLQRLDLRARNGTNPDILSEVASMILSLRTTSVELIEFIQQWRSTQKTPRVFSWNDGDYICKMFCDLNWLHLSSFSTHIPFSVENNPFLLPLHMRCELSRKRILGDMPQKGKGSMRSGTVNTPKSPTAFSPSSFLSPSAPQAVFGPISHRNRTTSEVTDKAMAVASEELKPAKPLSSIMKTLDQKSKEELERIQEAETAVEAEEDYMKRVEFHNKRTRAASKIQTVVRAMLARKQAHQRRKAKRVQERHRRRVLARMEEEQQQRKEENRLQKKNSISQLISQIDDDSLFNVPHEVAKKMINGEETDFELQTSFFDREESLWNEPSFKRNGKFKVKLNI</sequence>
<gene>
    <name evidence="2" type="ORF">PCOS0759_LOCUS8369</name>
</gene>
<reference evidence="2" key="1">
    <citation type="submission" date="2021-01" db="EMBL/GenBank/DDBJ databases">
        <authorList>
            <person name="Corre E."/>
            <person name="Pelletier E."/>
            <person name="Niang G."/>
            <person name="Scheremetjew M."/>
            <person name="Finn R."/>
            <person name="Kale V."/>
            <person name="Holt S."/>
            <person name="Cochrane G."/>
            <person name="Meng A."/>
            <person name="Brown T."/>
            <person name="Cohen L."/>
        </authorList>
    </citation>
    <scope>NUCLEOTIDE SEQUENCE</scope>
    <source>
        <strain evidence="2">WS</strain>
    </source>
</reference>
<organism evidence="2">
    <name type="scientific">Percolomonas cosmopolitus</name>
    <dbReference type="NCBI Taxonomy" id="63605"/>
    <lineage>
        <taxon>Eukaryota</taxon>
        <taxon>Discoba</taxon>
        <taxon>Heterolobosea</taxon>
        <taxon>Tetramitia</taxon>
        <taxon>Eutetramitia</taxon>
        <taxon>Percolomonadidae</taxon>
        <taxon>Percolomonas</taxon>
    </lineage>
</organism>
<feature type="compositionally biased region" description="Polar residues" evidence="1">
    <location>
        <begin position="72"/>
        <end position="101"/>
    </location>
</feature>
<name>A0A7S1KTU2_9EUKA</name>
<evidence type="ECO:0000313" key="2">
    <source>
        <dbReference type="EMBL" id="CAD9085115.1"/>
    </source>
</evidence>
<feature type="compositionally biased region" description="Basic and acidic residues" evidence="1">
    <location>
        <begin position="220"/>
        <end position="239"/>
    </location>
</feature>
<feature type="region of interest" description="Disordered" evidence="1">
    <location>
        <begin position="466"/>
        <end position="494"/>
    </location>
</feature>
<protein>
    <submittedName>
        <fullName evidence="2">Uncharacterized protein</fullName>
    </submittedName>
</protein>
<dbReference type="AlphaFoldDB" id="A0A7S1KTU2"/>
<feature type="compositionally biased region" description="Basic and acidic residues" evidence="1">
    <location>
        <begin position="142"/>
        <end position="162"/>
    </location>
</feature>
<feature type="compositionally biased region" description="Polar residues" evidence="1">
    <location>
        <begin position="182"/>
        <end position="197"/>
    </location>
</feature>
<dbReference type="PROSITE" id="PS50096">
    <property type="entry name" value="IQ"/>
    <property type="match status" value="1"/>
</dbReference>